<proteinExistence type="predicted"/>
<name>A0ACC1J7V5_9FUNG</name>
<evidence type="ECO:0000313" key="2">
    <source>
        <dbReference type="Proteomes" id="UP001150603"/>
    </source>
</evidence>
<protein>
    <submittedName>
        <fullName evidence="1">Uncharacterized protein</fullName>
    </submittedName>
</protein>
<sequence>MLFAVHFMADKRMTASTTTGPLMLGFMLAAVLYGGANINPIGINPARDFGPRLFILMAGWRDTFSAYNYYFYIPLLSPIVGGIAAQGLYDYLMIPTSIKRKEDRVGHH</sequence>
<comment type="caution">
    <text evidence="1">The sequence shown here is derived from an EMBL/GenBank/DDBJ whole genome shotgun (WGS) entry which is preliminary data.</text>
</comment>
<dbReference type="Proteomes" id="UP001150603">
    <property type="component" value="Unassembled WGS sequence"/>
</dbReference>
<accession>A0ACC1J7V5</accession>
<reference evidence="1" key="1">
    <citation type="submission" date="2022-07" db="EMBL/GenBank/DDBJ databases">
        <title>Phylogenomic reconstructions and comparative analyses of Kickxellomycotina fungi.</title>
        <authorList>
            <person name="Reynolds N.K."/>
            <person name="Stajich J.E."/>
            <person name="Barry K."/>
            <person name="Grigoriev I.V."/>
            <person name="Crous P."/>
            <person name="Smith M.E."/>
        </authorList>
    </citation>
    <scope>NUCLEOTIDE SEQUENCE</scope>
    <source>
        <strain evidence="1">NRRL 5244</strain>
    </source>
</reference>
<organism evidence="1 2">
    <name type="scientific">Linderina macrospora</name>
    <dbReference type="NCBI Taxonomy" id="4868"/>
    <lineage>
        <taxon>Eukaryota</taxon>
        <taxon>Fungi</taxon>
        <taxon>Fungi incertae sedis</taxon>
        <taxon>Zoopagomycota</taxon>
        <taxon>Kickxellomycotina</taxon>
        <taxon>Kickxellomycetes</taxon>
        <taxon>Kickxellales</taxon>
        <taxon>Kickxellaceae</taxon>
        <taxon>Linderina</taxon>
    </lineage>
</organism>
<keyword evidence="2" id="KW-1185">Reference proteome</keyword>
<evidence type="ECO:0000313" key="1">
    <source>
        <dbReference type="EMBL" id="KAJ1940955.1"/>
    </source>
</evidence>
<gene>
    <name evidence="1" type="ORF">FBU59_003651</name>
</gene>
<dbReference type="EMBL" id="JANBPW010002394">
    <property type="protein sequence ID" value="KAJ1940955.1"/>
    <property type="molecule type" value="Genomic_DNA"/>
</dbReference>